<reference evidence="1" key="2">
    <citation type="submission" date="2021-04" db="EMBL/GenBank/DDBJ databases">
        <authorList>
            <person name="Gilroy R."/>
        </authorList>
    </citation>
    <scope>NUCLEOTIDE SEQUENCE</scope>
    <source>
        <strain evidence="1">ChiBcec15-1070</strain>
    </source>
</reference>
<accession>A0A9D1QDY7</accession>
<sequence length="471" mass="54759">MDFLKSPNSDPTVVADFLDRLADQPDEYLGYTNVPYLEWRTRWMIRLGREQEVVDAWIKGIVYHSRGSHYDEYKKLQDLPLLQQAEKDYFRAHPLSSCDPLVWLEQGPLPVKRRKDYISNTPLSKGDEVCQFTFYSWRHSWGSEDRLATAPEQLAAHPALAESIRKYAQDAYSVHDYCIAREALPSPMYKMPFIHQFLSTYSPETFNLSALLQRAASETGGNFPFIIAPRTPHDSPSEYSQEIEINYCGNGEVIHLLYILKKCGYIDKIFEALPDLPEDFPLLLMCFADTDIRKRVEAYMGISGLADMYDLAFAPRRLQVKEQLKLIEFGRQYPHFQELLGKSLYRYCYHLYNEFYPCPNWSIQEFAHFRCAFCADVLLFLLTAPETLRQMKELLEAGPKMRLQGGSSAYEGFANCQAYFVRNLLGYLALTKDKRLTEWIEAEKGDWKEEAESEHRKIKTLKLVEALQKLE</sequence>
<dbReference type="AlphaFoldDB" id="A0A9D1QDY7"/>
<evidence type="ECO:0000313" key="2">
    <source>
        <dbReference type="Proteomes" id="UP000823926"/>
    </source>
</evidence>
<organism evidence="1 2">
    <name type="scientific">Candidatus Rikenella faecigallinarum</name>
    <dbReference type="NCBI Taxonomy" id="2838745"/>
    <lineage>
        <taxon>Bacteria</taxon>
        <taxon>Pseudomonadati</taxon>
        <taxon>Bacteroidota</taxon>
        <taxon>Bacteroidia</taxon>
        <taxon>Bacteroidales</taxon>
        <taxon>Rikenellaceae</taxon>
        <taxon>Rikenella</taxon>
    </lineage>
</organism>
<proteinExistence type="predicted"/>
<comment type="caution">
    <text evidence="1">The sequence shown here is derived from an EMBL/GenBank/DDBJ whole genome shotgun (WGS) entry which is preliminary data.</text>
</comment>
<dbReference type="EMBL" id="DXHL01000028">
    <property type="protein sequence ID" value="HIW11031.1"/>
    <property type="molecule type" value="Genomic_DNA"/>
</dbReference>
<gene>
    <name evidence="1" type="ORF">H9888_05955</name>
</gene>
<protein>
    <submittedName>
        <fullName evidence="1">Uncharacterized protein</fullName>
    </submittedName>
</protein>
<reference evidence="1" key="1">
    <citation type="journal article" date="2021" name="PeerJ">
        <title>Extensive microbial diversity within the chicken gut microbiome revealed by metagenomics and culture.</title>
        <authorList>
            <person name="Gilroy R."/>
            <person name="Ravi A."/>
            <person name="Getino M."/>
            <person name="Pursley I."/>
            <person name="Horton D.L."/>
            <person name="Alikhan N.F."/>
            <person name="Baker D."/>
            <person name="Gharbi K."/>
            <person name="Hall N."/>
            <person name="Watson M."/>
            <person name="Adriaenssens E.M."/>
            <person name="Foster-Nyarko E."/>
            <person name="Jarju S."/>
            <person name="Secka A."/>
            <person name="Antonio M."/>
            <person name="Oren A."/>
            <person name="Chaudhuri R.R."/>
            <person name="La Ragione R."/>
            <person name="Hildebrand F."/>
            <person name="Pallen M.J."/>
        </authorList>
    </citation>
    <scope>NUCLEOTIDE SEQUENCE</scope>
    <source>
        <strain evidence="1">ChiBcec15-1070</strain>
    </source>
</reference>
<dbReference type="Proteomes" id="UP000823926">
    <property type="component" value="Unassembled WGS sequence"/>
</dbReference>
<name>A0A9D1QDY7_9BACT</name>
<evidence type="ECO:0000313" key="1">
    <source>
        <dbReference type="EMBL" id="HIW11031.1"/>
    </source>
</evidence>